<comment type="caution">
    <text evidence="2">The sequence shown here is derived from an EMBL/GenBank/DDBJ whole genome shotgun (WGS) entry which is preliminary data.</text>
</comment>
<dbReference type="PANTHER" id="PTHR47691">
    <property type="entry name" value="REGULATOR-RELATED"/>
    <property type="match status" value="1"/>
</dbReference>
<dbReference type="SUPFAM" id="SSF52540">
    <property type="entry name" value="P-loop containing nucleoside triphosphate hydrolases"/>
    <property type="match status" value="1"/>
</dbReference>
<dbReference type="RefSeq" id="WP_387887382.1">
    <property type="nucleotide sequence ID" value="NZ_JBIAWJ010000008.1"/>
</dbReference>
<organism evidence="2 3">
    <name type="scientific">Streptomyces bluensis</name>
    <dbReference type="NCBI Taxonomy" id="33897"/>
    <lineage>
        <taxon>Bacteria</taxon>
        <taxon>Bacillati</taxon>
        <taxon>Actinomycetota</taxon>
        <taxon>Actinomycetes</taxon>
        <taxon>Kitasatosporales</taxon>
        <taxon>Streptomycetaceae</taxon>
        <taxon>Streptomyces</taxon>
    </lineage>
</organism>
<dbReference type="InterPro" id="IPR019734">
    <property type="entry name" value="TPR_rpt"/>
</dbReference>
<protein>
    <submittedName>
        <fullName evidence="2">Tetratricopeptide repeat protein</fullName>
    </submittedName>
</protein>
<gene>
    <name evidence="2" type="ORF">ACFY1D_17455</name>
</gene>
<dbReference type="Pfam" id="PF14559">
    <property type="entry name" value="TPR_19"/>
    <property type="match status" value="1"/>
</dbReference>
<keyword evidence="3" id="KW-1185">Reference proteome</keyword>
<dbReference type="Proteomes" id="UP001602058">
    <property type="component" value="Unassembled WGS sequence"/>
</dbReference>
<evidence type="ECO:0000313" key="3">
    <source>
        <dbReference type="Proteomes" id="UP001602058"/>
    </source>
</evidence>
<dbReference type="PROSITE" id="PS50005">
    <property type="entry name" value="TPR"/>
    <property type="match status" value="1"/>
</dbReference>
<evidence type="ECO:0000313" key="2">
    <source>
        <dbReference type="EMBL" id="MFF4523184.1"/>
    </source>
</evidence>
<dbReference type="SMART" id="SM00028">
    <property type="entry name" value="TPR"/>
    <property type="match status" value="3"/>
</dbReference>
<dbReference type="SUPFAM" id="SSF48452">
    <property type="entry name" value="TPR-like"/>
    <property type="match status" value="1"/>
</dbReference>
<dbReference type="Gene3D" id="1.25.40.10">
    <property type="entry name" value="Tetratricopeptide repeat domain"/>
    <property type="match status" value="1"/>
</dbReference>
<sequence>MIHGPVVQASVINSLHVATSERRPVPRQLPPRIGLFVNRARELTELTHAMESSRLISVSGLGGVGKTQLVPQWIAGLDGDPFPDGHLYADLTDGRRDGSVDVAAVLRDFLVALGEDNDRLPATLNGLSRAFRSVTAGLRLLVVVDNVQHAPEVRPLVPGGGHLLVLSRRRLPSLEIDGATCVTVDPLDEQAGVELIRHWRHTATREAATRLSRLCGGSPLALRAAGRQLLERSHVPLEDVVRELGGDSDWLRGGEDEESAWGVFDRVLAGFPDHTRALYLLLGSLPGTTFTAAVARATGAERFDEALGDLLATHLAVAHRPTAGREPDRFRLHDVVRAHARAHAESAVPEERRTSALRQLVDHYVEFTSYADRLVLGGRRRLQPAPSGDTPFADAAEALAWLDAERANLLEVLRAAAAHDWHDPVWQLCESLWALYHSRQYYTDWIESHRLGVTAAQWAPVPRPDVEIRLRNQLARAHMGLDEDGEARAELDRAEELFGLVAEGWLHGVIWETQGLLSMKQGDAEAAVDLFTRALRANEGDRHGIAVQSYNLAQALVAAGRPRRAVDLLDSVLAGIPEDDAMRMRIGIVLGRAHQALGAYDRALELAIDAAVRAHGRKQYAKLNQALLLTAELADQVHDSPLRQACLDKLAELGSVAGGAAPDEPKP</sequence>
<reference evidence="2 3" key="1">
    <citation type="submission" date="2024-10" db="EMBL/GenBank/DDBJ databases">
        <title>The Natural Products Discovery Center: Release of the First 8490 Sequenced Strains for Exploring Actinobacteria Biosynthetic Diversity.</title>
        <authorList>
            <person name="Kalkreuter E."/>
            <person name="Kautsar S.A."/>
            <person name="Yang D."/>
            <person name="Bader C.D."/>
            <person name="Teijaro C.N."/>
            <person name="Fluegel L."/>
            <person name="Davis C.M."/>
            <person name="Simpson J.R."/>
            <person name="Lauterbach L."/>
            <person name="Steele A.D."/>
            <person name="Gui C."/>
            <person name="Meng S."/>
            <person name="Li G."/>
            <person name="Viehrig K."/>
            <person name="Ye F."/>
            <person name="Su P."/>
            <person name="Kiefer A.F."/>
            <person name="Nichols A."/>
            <person name="Cepeda A.J."/>
            <person name="Yan W."/>
            <person name="Fan B."/>
            <person name="Jiang Y."/>
            <person name="Adhikari A."/>
            <person name="Zheng C.-J."/>
            <person name="Schuster L."/>
            <person name="Cowan T.M."/>
            <person name="Smanski M.J."/>
            <person name="Chevrette M.G."/>
            <person name="De Carvalho L.P.S."/>
            <person name="Shen B."/>
        </authorList>
    </citation>
    <scope>NUCLEOTIDE SEQUENCE [LARGE SCALE GENOMIC DNA]</scope>
    <source>
        <strain evidence="2 3">NPDC001390</strain>
    </source>
</reference>
<name>A0ABW6UID4_9ACTN</name>
<dbReference type="InterPro" id="IPR027417">
    <property type="entry name" value="P-loop_NTPase"/>
</dbReference>
<dbReference type="PANTHER" id="PTHR47691:SF3">
    <property type="entry name" value="HTH-TYPE TRANSCRIPTIONAL REGULATOR RV0890C-RELATED"/>
    <property type="match status" value="1"/>
</dbReference>
<dbReference type="Gene3D" id="3.40.50.300">
    <property type="entry name" value="P-loop containing nucleotide triphosphate hydrolases"/>
    <property type="match status" value="1"/>
</dbReference>
<evidence type="ECO:0000256" key="1">
    <source>
        <dbReference type="PROSITE-ProRule" id="PRU00339"/>
    </source>
</evidence>
<dbReference type="InterPro" id="IPR011990">
    <property type="entry name" value="TPR-like_helical_dom_sf"/>
</dbReference>
<accession>A0ABW6UID4</accession>
<dbReference type="EMBL" id="JBIAWJ010000008">
    <property type="protein sequence ID" value="MFF4523184.1"/>
    <property type="molecule type" value="Genomic_DNA"/>
</dbReference>
<keyword evidence="1" id="KW-0802">TPR repeat</keyword>
<dbReference type="PRINTS" id="PR00364">
    <property type="entry name" value="DISEASERSIST"/>
</dbReference>
<proteinExistence type="predicted"/>
<feature type="repeat" description="TPR" evidence="1">
    <location>
        <begin position="508"/>
        <end position="541"/>
    </location>
</feature>